<dbReference type="InterPro" id="IPR032823">
    <property type="entry name" value="BCA_ABC_TP_C"/>
</dbReference>
<keyword evidence="3 5" id="KW-0067">ATP-binding</keyword>
<gene>
    <name evidence="5" type="ORF">GGQ55_000404</name>
</gene>
<organism evidence="5 6">
    <name type="scientific">Petropleomorpha daqingensis</name>
    <dbReference type="NCBI Taxonomy" id="2026353"/>
    <lineage>
        <taxon>Bacteria</taxon>
        <taxon>Bacillati</taxon>
        <taxon>Actinomycetota</taxon>
        <taxon>Actinomycetes</taxon>
        <taxon>Geodermatophilales</taxon>
        <taxon>Geodermatophilaceae</taxon>
        <taxon>Petropleomorpha</taxon>
    </lineage>
</organism>
<dbReference type="GO" id="GO:1903805">
    <property type="term" value="P:L-valine import across plasma membrane"/>
    <property type="evidence" value="ECO:0007669"/>
    <property type="project" value="TreeGrafter"/>
</dbReference>
<keyword evidence="2" id="KW-0547">Nucleotide-binding</keyword>
<protein>
    <submittedName>
        <fullName evidence="5">Branched-chain amino acid transport system ATP-binding protein</fullName>
    </submittedName>
</protein>
<accession>A0A853CAS8</accession>
<dbReference type="EMBL" id="JACBZT010000001">
    <property type="protein sequence ID" value="NYJ04126.1"/>
    <property type="molecule type" value="Genomic_DNA"/>
</dbReference>
<dbReference type="CDD" id="cd03219">
    <property type="entry name" value="ABC_Mj1267_LivG_branched"/>
    <property type="match status" value="1"/>
</dbReference>
<dbReference type="PANTHER" id="PTHR45772:SF7">
    <property type="entry name" value="AMINO ACID ABC TRANSPORTER ATP-BINDING PROTEIN"/>
    <property type="match status" value="1"/>
</dbReference>
<evidence type="ECO:0000313" key="5">
    <source>
        <dbReference type="EMBL" id="NYJ04126.1"/>
    </source>
</evidence>
<keyword evidence="1" id="KW-0813">Transport</keyword>
<proteinExistence type="predicted"/>
<dbReference type="InterPro" id="IPR003439">
    <property type="entry name" value="ABC_transporter-like_ATP-bd"/>
</dbReference>
<comment type="caution">
    <text evidence="5">The sequence shown here is derived from an EMBL/GenBank/DDBJ whole genome shotgun (WGS) entry which is preliminary data.</text>
</comment>
<dbReference type="GO" id="GO:1903806">
    <property type="term" value="P:L-isoleucine import across plasma membrane"/>
    <property type="evidence" value="ECO:0007669"/>
    <property type="project" value="TreeGrafter"/>
</dbReference>
<dbReference type="GO" id="GO:0005304">
    <property type="term" value="F:L-valine transmembrane transporter activity"/>
    <property type="evidence" value="ECO:0007669"/>
    <property type="project" value="TreeGrafter"/>
</dbReference>
<dbReference type="GO" id="GO:0015188">
    <property type="term" value="F:L-isoleucine transmembrane transporter activity"/>
    <property type="evidence" value="ECO:0007669"/>
    <property type="project" value="TreeGrafter"/>
</dbReference>
<evidence type="ECO:0000313" key="6">
    <source>
        <dbReference type="Proteomes" id="UP000541969"/>
    </source>
</evidence>
<dbReference type="GO" id="GO:0015808">
    <property type="term" value="P:L-alanine transport"/>
    <property type="evidence" value="ECO:0007669"/>
    <property type="project" value="TreeGrafter"/>
</dbReference>
<dbReference type="SUPFAM" id="SSF52540">
    <property type="entry name" value="P-loop containing nucleoside triphosphate hydrolases"/>
    <property type="match status" value="1"/>
</dbReference>
<dbReference type="InterPro" id="IPR003593">
    <property type="entry name" value="AAA+_ATPase"/>
</dbReference>
<evidence type="ECO:0000259" key="4">
    <source>
        <dbReference type="PROSITE" id="PS50893"/>
    </source>
</evidence>
<sequence>MDPVLTVRGLTRRFGGVVAVSDVDLDIAPGERRAVLGPNGAGKSTLFNLIAGADHPTSGSIEVFGRDVTHLGARRRTRMGLSRTFQTSRLLTGLTVADNLYLAAIGVDGGRFRLVRTGRDAAARERARTTAASVGMTDRLDTLAGDLSHGEQRQLEIGLALIAEPRLLLLDEPAAGLSRAERQLLTQLLLSLDRDVTLLLIEHDMDVALTVAERVTMMHDGVVIVDGTPAEIRADQRVHDLYLGRAHV</sequence>
<dbReference type="Proteomes" id="UP000541969">
    <property type="component" value="Unassembled WGS sequence"/>
</dbReference>
<dbReference type="SMART" id="SM00382">
    <property type="entry name" value="AAA"/>
    <property type="match status" value="1"/>
</dbReference>
<dbReference type="Gene3D" id="3.40.50.300">
    <property type="entry name" value="P-loop containing nucleotide triphosphate hydrolases"/>
    <property type="match status" value="1"/>
</dbReference>
<dbReference type="AlphaFoldDB" id="A0A853CAS8"/>
<dbReference type="InterPro" id="IPR051120">
    <property type="entry name" value="ABC_AA/LPS_Transport"/>
</dbReference>
<feature type="domain" description="ABC transporter" evidence="4">
    <location>
        <begin position="5"/>
        <end position="245"/>
    </location>
</feature>
<dbReference type="InterPro" id="IPR027417">
    <property type="entry name" value="P-loop_NTPase"/>
</dbReference>
<dbReference type="Pfam" id="PF00005">
    <property type="entry name" value="ABC_tran"/>
    <property type="match status" value="1"/>
</dbReference>
<evidence type="ECO:0000256" key="1">
    <source>
        <dbReference type="ARBA" id="ARBA00022448"/>
    </source>
</evidence>
<dbReference type="GO" id="GO:0016887">
    <property type="term" value="F:ATP hydrolysis activity"/>
    <property type="evidence" value="ECO:0007669"/>
    <property type="project" value="InterPro"/>
</dbReference>
<keyword evidence="6" id="KW-1185">Reference proteome</keyword>
<dbReference type="GO" id="GO:0015192">
    <property type="term" value="F:L-phenylalanine transmembrane transporter activity"/>
    <property type="evidence" value="ECO:0007669"/>
    <property type="project" value="TreeGrafter"/>
</dbReference>
<name>A0A853CAS8_9ACTN</name>
<dbReference type="GO" id="GO:0005886">
    <property type="term" value="C:plasma membrane"/>
    <property type="evidence" value="ECO:0007669"/>
    <property type="project" value="TreeGrafter"/>
</dbReference>
<dbReference type="GO" id="GO:0005524">
    <property type="term" value="F:ATP binding"/>
    <property type="evidence" value="ECO:0007669"/>
    <property type="project" value="UniProtKB-KW"/>
</dbReference>
<dbReference type="PANTHER" id="PTHR45772">
    <property type="entry name" value="CONSERVED COMPONENT OF ABC TRANSPORTER FOR NATURAL AMINO ACIDS-RELATED"/>
    <property type="match status" value="1"/>
</dbReference>
<dbReference type="GO" id="GO:0042941">
    <property type="term" value="P:D-alanine transmembrane transport"/>
    <property type="evidence" value="ECO:0007669"/>
    <property type="project" value="TreeGrafter"/>
</dbReference>
<dbReference type="Pfam" id="PF12399">
    <property type="entry name" value="BCA_ABC_TP_C"/>
    <property type="match status" value="1"/>
</dbReference>
<reference evidence="5 6" key="1">
    <citation type="submission" date="2020-07" db="EMBL/GenBank/DDBJ databases">
        <title>Sequencing the genomes of 1000 actinobacteria strains.</title>
        <authorList>
            <person name="Klenk H.-P."/>
        </authorList>
    </citation>
    <scope>NUCLEOTIDE SEQUENCE [LARGE SCALE GENOMIC DNA]</scope>
    <source>
        <strain evidence="5 6">DSM 104001</strain>
    </source>
</reference>
<dbReference type="RefSeq" id="WP_179714887.1">
    <property type="nucleotide sequence ID" value="NZ_JACBZT010000001.1"/>
</dbReference>
<dbReference type="PROSITE" id="PS50893">
    <property type="entry name" value="ABC_TRANSPORTER_2"/>
    <property type="match status" value="1"/>
</dbReference>
<evidence type="ECO:0000256" key="2">
    <source>
        <dbReference type="ARBA" id="ARBA00022741"/>
    </source>
</evidence>
<evidence type="ECO:0000256" key="3">
    <source>
        <dbReference type="ARBA" id="ARBA00022840"/>
    </source>
</evidence>